<gene>
    <name evidence="4" type="primary">LOC103512008</name>
</gene>
<dbReference type="PaxDb" id="121845-A0A3Q0J3X3"/>
<keyword evidence="1" id="KW-0812">Transmembrane</keyword>
<dbReference type="InterPro" id="IPR011705">
    <property type="entry name" value="BACK"/>
</dbReference>
<dbReference type="KEGG" id="dci:103512008"/>
<evidence type="ECO:0000313" key="4">
    <source>
        <dbReference type="RefSeq" id="XP_026681405.1"/>
    </source>
</evidence>
<accession>A0A3Q0J3X3</accession>
<dbReference type="Gene3D" id="1.25.40.420">
    <property type="match status" value="1"/>
</dbReference>
<dbReference type="PANTHER" id="PTHR24410:SF41">
    <property type="entry name" value="HL07962P"/>
    <property type="match status" value="1"/>
</dbReference>
<evidence type="ECO:0000256" key="1">
    <source>
        <dbReference type="SAM" id="Phobius"/>
    </source>
</evidence>
<feature type="transmembrane region" description="Helical" evidence="1">
    <location>
        <begin position="193"/>
        <end position="213"/>
    </location>
</feature>
<keyword evidence="1" id="KW-1133">Transmembrane helix</keyword>
<dbReference type="Proteomes" id="UP000079169">
    <property type="component" value="Unplaced"/>
</dbReference>
<evidence type="ECO:0000313" key="3">
    <source>
        <dbReference type="Proteomes" id="UP000079169"/>
    </source>
</evidence>
<organism evidence="3 4">
    <name type="scientific">Diaphorina citri</name>
    <name type="common">Asian citrus psyllid</name>
    <dbReference type="NCBI Taxonomy" id="121845"/>
    <lineage>
        <taxon>Eukaryota</taxon>
        <taxon>Metazoa</taxon>
        <taxon>Ecdysozoa</taxon>
        <taxon>Arthropoda</taxon>
        <taxon>Hexapoda</taxon>
        <taxon>Insecta</taxon>
        <taxon>Pterygota</taxon>
        <taxon>Neoptera</taxon>
        <taxon>Paraneoptera</taxon>
        <taxon>Hemiptera</taxon>
        <taxon>Sternorrhyncha</taxon>
        <taxon>Psylloidea</taxon>
        <taxon>Psyllidae</taxon>
        <taxon>Diaphorininae</taxon>
        <taxon>Diaphorina</taxon>
    </lineage>
</organism>
<dbReference type="PANTHER" id="PTHR24410">
    <property type="entry name" value="HL07962P-RELATED"/>
    <property type="match status" value="1"/>
</dbReference>
<dbReference type="GeneID" id="103512008"/>
<sequence>MQVCTDYMCNHIASSENYVVSWYQYTLGLGHLAHNLVAQACQNYIKWNFESVAETPDFLNFTTESLCKFLTQNDIVVQNEMALLKYVMHWIEYQQESLYDDTSPQCEDQTNAHMKSLVENVICYIRFPMMTRKELAQLLLCPLVRAHKEFFIDRMTIGVAYHTVMSILYLVACQLFLATTCTYEELINASENAIRVLSPVMSILYLVACQLFLATTCTYEELINAPENAIRVVQRAALAGINMTAFVW</sequence>
<feature type="domain" description="BACK" evidence="2">
    <location>
        <begin position="26"/>
        <end position="140"/>
    </location>
</feature>
<reference evidence="4" key="1">
    <citation type="submission" date="2025-08" db="UniProtKB">
        <authorList>
            <consortium name="RefSeq"/>
        </authorList>
    </citation>
    <scope>IDENTIFICATION</scope>
</reference>
<dbReference type="AlphaFoldDB" id="A0A3Q0J3X3"/>
<protein>
    <submittedName>
        <fullName evidence="4">Uncharacterized protein LOC103512008</fullName>
    </submittedName>
</protein>
<name>A0A3Q0J3X3_DIACI</name>
<dbReference type="Pfam" id="PF07707">
    <property type="entry name" value="BACK"/>
    <property type="match status" value="1"/>
</dbReference>
<evidence type="ECO:0000259" key="2">
    <source>
        <dbReference type="SMART" id="SM00875"/>
    </source>
</evidence>
<dbReference type="SMART" id="SM00875">
    <property type="entry name" value="BACK"/>
    <property type="match status" value="1"/>
</dbReference>
<dbReference type="CDD" id="cd18493">
    <property type="entry name" value="BACK_BTBD17"/>
    <property type="match status" value="1"/>
</dbReference>
<dbReference type="InterPro" id="IPR051481">
    <property type="entry name" value="BTB-POZ/Galectin-3-binding"/>
</dbReference>
<dbReference type="STRING" id="121845.A0A3Q0J3X3"/>
<keyword evidence="3" id="KW-1185">Reference proteome</keyword>
<dbReference type="CTD" id="32125"/>
<dbReference type="RefSeq" id="XP_026681405.1">
    <property type="nucleotide sequence ID" value="XM_026825604.1"/>
</dbReference>
<proteinExistence type="predicted"/>
<keyword evidence="1" id="KW-0472">Membrane</keyword>
<feature type="transmembrane region" description="Helical" evidence="1">
    <location>
        <begin position="159"/>
        <end position="181"/>
    </location>
</feature>